<comment type="caution">
    <text evidence="1">The sequence shown here is derived from an EMBL/GenBank/DDBJ whole genome shotgun (WGS) entry which is preliminary data.</text>
</comment>
<reference evidence="1" key="1">
    <citation type="submission" date="2020-10" db="EMBL/GenBank/DDBJ databases">
        <title>Sequencing the genomes of 1000 actinobacteria strains.</title>
        <authorList>
            <person name="Klenk H.-P."/>
        </authorList>
    </citation>
    <scope>NUCLEOTIDE SEQUENCE</scope>
    <source>
        <strain evidence="1">DSM 45354</strain>
    </source>
</reference>
<proteinExistence type="predicted"/>
<protein>
    <recommendedName>
        <fullName evidence="3">Glycoside hydrolase family 42 N-terminal domain-containing protein</fullName>
    </recommendedName>
</protein>
<dbReference type="Proteomes" id="UP000638648">
    <property type="component" value="Unassembled WGS sequence"/>
</dbReference>
<dbReference type="Gene3D" id="3.20.20.80">
    <property type="entry name" value="Glycosidases"/>
    <property type="match status" value="2"/>
</dbReference>
<name>A0A927MV24_9ACTN</name>
<dbReference type="InterPro" id="IPR017853">
    <property type="entry name" value="GH"/>
</dbReference>
<dbReference type="RefSeq" id="WP_192751371.1">
    <property type="nucleotide sequence ID" value="NZ_BAABJL010000197.1"/>
</dbReference>
<evidence type="ECO:0000313" key="2">
    <source>
        <dbReference type="Proteomes" id="UP000638648"/>
    </source>
</evidence>
<evidence type="ECO:0008006" key="3">
    <source>
        <dbReference type="Google" id="ProtNLM"/>
    </source>
</evidence>
<sequence length="388" mass="44033">MSRTGFRKAALTIGAAGAVLPVLCEVRLARAARPLSDRWRRVPVESRGSTRLGISFRPLQAAALGLDPEAALRELLAFPFEVIRLAAYWDRMEPAPGVFRADELDREIVAAERAGKRIVVCLGPVKAYGYPEFFVPSHHLRPPLREGVLVDPADRPALLEAALGFVRRVVERYRDRESILAWQVEHEAVDPLGMEHSWRLSTAFVDREVAAVRSADPTRPVMMNGFLPTSLPVRLQQWWRTRDQGDSLDVAARLADIVGVDFYPRHALVTMGGTTVYLDGSRRPWQQRRRRRLFDWAAAQPGRQLMISEGQAEPWETVTVPPDPRSRGMYSCLPEQLVDNYNQCMRWNREARTAATAYLFWGAEYWLLRRDGGDRGYLDAFARVLEES</sequence>
<gene>
    <name evidence="1" type="ORF">HEB94_004263</name>
</gene>
<keyword evidence="2" id="KW-1185">Reference proteome</keyword>
<dbReference type="EMBL" id="JADBEM010000001">
    <property type="protein sequence ID" value="MBE1607415.1"/>
    <property type="molecule type" value="Genomic_DNA"/>
</dbReference>
<dbReference type="AlphaFoldDB" id="A0A927MV24"/>
<accession>A0A927MV24</accession>
<dbReference type="SUPFAM" id="SSF51445">
    <property type="entry name" value="(Trans)glycosidases"/>
    <property type="match status" value="1"/>
</dbReference>
<organism evidence="1 2">
    <name type="scientific">Actinopolymorpha pittospori</name>
    <dbReference type="NCBI Taxonomy" id="648752"/>
    <lineage>
        <taxon>Bacteria</taxon>
        <taxon>Bacillati</taxon>
        <taxon>Actinomycetota</taxon>
        <taxon>Actinomycetes</taxon>
        <taxon>Propionibacteriales</taxon>
        <taxon>Actinopolymorphaceae</taxon>
        <taxon>Actinopolymorpha</taxon>
    </lineage>
</organism>
<evidence type="ECO:0000313" key="1">
    <source>
        <dbReference type="EMBL" id="MBE1607415.1"/>
    </source>
</evidence>